<keyword evidence="3 9" id="KW-0540">Nuclease</keyword>
<protein>
    <recommendedName>
        <fullName evidence="9 10">Ribonuclease Y</fullName>
        <shortName evidence="9">RNase Y</shortName>
        <ecNumber evidence="9 10">3.1.-.-</ecNumber>
    </recommendedName>
</protein>
<dbReference type="PANTHER" id="PTHR12826">
    <property type="entry name" value="RIBONUCLEASE Y"/>
    <property type="match status" value="1"/>
</dbReference>
<dbReference type="SUPFAM" id="SSF54791">
    <property type="entry name" value="Eukaryotic type KH-domain (KH-domain type I)"/>
    <property type="match status" value="1"/>
</dbReference>
<comment type="function">
    <text evidence="9">Endoribonuclease that initiates mRNA decay.</text>
</comment>
<dbReference type="HAMAP" id="MF_00335">
    <property type="entry name" value="RNase_Y"/>
    <property type="match status" value="1"/>
</dbReference>
<dbReference type="GO" id="GO:0004521">
    <property type="term" value="F:RNA endonuclease activity"/>
    <property type="evidence" value="ECO:0007669"/>
    <property type="project" value="UniProtKB-UniRule"/>
</dbReference>
<dbReference type="GO" id="GO:0016787">
    <property type="term" value="F:hydrolase activity"/>
    <property type="evidence" value="ECO:0007669"/>
    <property type="project" value="UniProtKB-KW"/>
</dbReference>
<evidence type="ECO:0000256" key="6">
    <source>
        <dbReference type="ARBA" id="ARBA00022884"/>
    </source>
</evidence>
<dbReference type="SMART" id="SM00322">
    <property type="entry name" value="KH"/>
    <property type="match status" value="1"/>
</dbReference>
<dbReference type="InterPro" id="IPR006674">
    <property type="entry name" value="HD_domain"/>
</dbReference>
<dbReference type="PROSITE" id="PS50084">
    <property type="entry name" value="KH_TYPE_1"/>
    <property type="match status" value="1"/>
</dbReference>
<comment type="subcellular location">
    <subcellularLocation>
        <location evidence="9">Cell membrane</location>
        <topology evidence="9">Single-pass membrane protein</topology>
    </subcellularLocation>
</comment>
<evidence type="ECO:0000256" key="10">
    <source>
        <dbReference type="NCBIfam" id="TIGR03319"/>
    </source>
</evidence>
<name>A0A5C6Z3Y5_9FLAO</name>
<feature type="transmembrane region" description="Helical" evidence="9">
    <location>
        <begin position="6"/>
        <end position="24"/>
    </location>
</feature>
<dbReference type="NCBIfam" id="TIGR00277">
    <property type="entry name" value="HDIG"/>
    <property type="match status" value="1"/>
</dbReference>
<reference evidence="13 14" key="1">
    <citation type="submission" date="2019-08" db="EMBL/GenBank/DDBJ databases">
        <title>Genome of Aequorivita antarctica SW49 (type strain).</title>
        <authorList>
            <person name="Bowman J.P."/>
        </authorList>
    </citation>
    <scope>NUCLEOTIDE SEQUENCE [LARGE SCALE GENOMIC DNA]</scope>
    <source>
        <strain evidence="13 14">SW49</strain>
    </source>
</reference>
<keyword evidence="6 9" id="KW-0694">RNA-binding</keyword>
<dbReference type="EMBL" id="VORT01000002">
    <property type="protein sequence ID" value="TXD74520.1"/>
    <property type="molecule type" value="Genomic_DNA"/>
</dbReference>
<evidence type="ECO:0000256" key="7">
    <source>
        <dbReference type="ARBA" id="ARBA00022989"/>
    </source>
</evidence>
<dbReference type="SUPFAM" id="SSF109604">
    <property type="entry name" value="HD-domain/PDEase-like"/>
    <property type="match status" value="1"/>
</dbReference>
<dbReference type="Gene3D" id="1.10.3210.10">
    <property type="entry name" value="Hypothetical protein af1432"/>
    <property type="match status" value="1"/>
</dbReference>
<evidence type="ECO:0000256" key="5">
    <source>
        <dbReference type="ARBA" id="ARBA00022801"/>
    </source>
</evidence>
<dbReference type="CDD" id="cd22431">
    <property type="entry name" value="KH-I_RNaseY"/>
    <property type="match status" value="1"/>
</dbReference>
<dbReference type="InterPro" id="IPR006675">
    <property type="entry name" value="HDIG_dom"/>
</dbReference>
<dbReference type="InterPro" id="IPR017705">
    <property type="entry name" value="Ribonuclease_Y"/>
</dbReference>
<dbReference type="Proteomes" id="UP000321497">
    <property type="component" value="Unassembled WGS sequence"/>
</dbReference>
<evidence type="ECO:0000256" key="2">
    <source>
        <dbReference type="ARBA" id="ARBA00022692"/>
    </source>
</evidence>
<dbReference type="EC" id="3.1.-.-" evidence="9 10"/>
<dbReference type="SMART" id="SM00471">
    <property type="entry name" value="HDc"/>
    <property type="match status" value="1"/>
</dbReference>
<evidence type="ECO:0000256" key="11">
    <source>
        <dbReference type="SAM" id="Coils"/>
    </source>
</evidence>
<keyword evidence="1 9" id="KW-1003">Cell membrane</keyword>
<gene>
    <name evidence="9 13" type="primary">rny</name>
    <name evidence="13" type="ORF">ESU54_04510</name>
</gene>
<dbReference type="Gene3D" id="3.30.1370.10">
    <property type="entry name" value="K Homology domain, type 1"/>
    <property type="match status" value="1"/>
</dbReference>
<evidence type="ECO:0000256" key="1">
    <source>
        <dbReference type="ARBA" id="ARBA00022475"/>
    </source>
</evidence>
<comment type="similarity">
    <text evidence="9">Belongs to the RNase Y family.</text>
</comment>
<accession>A0A5C6Z3Y5</accession>
<feature type="coiled-coil region" evidence="11">
    <location>
        <begin position="77"/>
        <end position="129"/>
    </location>
</feature>
<organism evidence="13 14">
    <name type="scientific">Aequorivita antarctica</name>
    <dbReference type="NCBI Taxonomy" id="153266"/>
    <lineage>
        <taxon>Bacteria</taxon>
        <taxon>Pseudomonadati</taxon>
        <taxon>Bacteroidota</taxon>
        <taxon>Flavobacteriia</taxon>
        <taxon>Flavobacteriales</taxon>
        <taxon>Flavobacteriaceae</taxon>
        <taxon>Aequorivita</taxon>
    </lineage>
</organism>
<dbReference type="Pfam" id="PF00013">
    <property type="entry name" value="KH_1"/>
    <property type="match status" value="1"/>
</dbReference>
<keyword evidence="14" id="KW-1185">Reference proteome</keyword>
<evidence type="ECO:0000256" key="9">
    <source>
        <dbReference type="HAMAP-Rule" id="MF_00335"/>
    </source>
</evidence>
<dbReference type="InterPro" id="IPR022711">
    <property type="entry name" value="RNase_Y_N"/>
</dbReference>
<keyword evidence="8 9" id="KW-0472">Membrane</keyword>
<evidence type="ECO:0000256" key="8">
    <source>
        <dbReference type="ARBA" id="ARBA00023136"/>
    </source>
</evidence>
<evidence type="ECO:0000313" key="14">
    <source>
        <dbReference type="Proteomes" id="UP000321497"/>
    </source>
</evidence>
<dbReference type="InterPro" id="IPR004088">
    <property type="entry name" value="KH_dom_type_1"/>
</dbReference>
<dbReference type="PROSITE" id="PS51831">
    <property type="entry name" value="HD"/>
    <property type="match status" value="1"/>
</dbReference>
<comment type="caution">
    <text evidence="13">The sequence shown here is derived from an EMBL/GenBank/DDBJ whole genome shotgun (WGS) entry which is preliminary data.</text>
</comment>
<dbReference type="Pfam" id="PF12072">
    <property type="entry name" value="RNase_Y_N"/>
    <property type="match status" value="1"/>
</dbReference>
<dbReference type="GO" id="GO:0005886">
    <property type="term" value="C:plasma membrane"/>
    <property type="evidence" value="ECO:0007669"/>
    <property type="project" value="UniProtKB-SubCell"/>
</dbReference>
<dbReference type="InterPro" id="IPR003607">
    <property type="entry name" value="HD/PDEase_dom"/>
</dbReference>
<dbReference type="InterPro" id="IPR036612">
    <property type="entry name" value="KH_dom_type_1_sf"/>
</dbReference>
<dbReference type="NCBIfam" id="TIGR03319">
    <property type="entry name" value="RNase_Y"/>
    <property type="match status" value="1"/>
</dbReference>
<evidence type="ECO:0000256" key="3">
    <source>
        <dbReference type="ARBA" id="ARBA00022722"/>
    </source>
</evidence>
<dbReference type="FunFam" id="1.10.3210.10:FF:000013">
    <property type="entry name" value="Ribonuclease Y"/>
    <property type="match status" value="1"/>
</dbReference>
<dbReference type="GO" id="GO:0003723">
    <property type="term" value="F:RNA binding"/>
    <property type="evidence" value="ECO:0007669"/>
    <property type="project" value="UniProtKB-UniRule"/>
</dbReference>
<keyword evidence="2 9" id="KW-0812">Transmembrane</keyword>
<evidence type="ECO:0000313" key="13">
    <source>
        <dbReference type="EMBL" id="TXD74520.1"/>
    </source>
</evidence>
<keyword evidence="5 9" id="KW-0378">Hydrolase</keyword>
<dbReference type="PANTHER" id="PTHR12826:SF15">
    <property type="entry name" value="RIBONUCLEASE Y"/>
    <property type="match status" value="1"/>
</dbReference>
<dbReference type="OrthoDB" id="9803205at2"/>
<feature type="domain" description="HD" evidence="12">
    <location>
        <begin position="336"/>
        <end position="429"/>
    </location>
</feature>
<dbReference type="GO" id="GO:0006402">
    <property type="term" value="P:mRNA catabolic process"/>
    <property type="evidence" value="ECO:0007669"/>
    <property type="project" value="UniProtKB-UniRule"/>
</dbReference>
<dbReference type="InterPro" id="IPR004087">
    <property type="entry name" value="KH_dom"/>
</dbReference>
<keyword evidence="4 9" id="KW-0255">Endonuclease</keyword>
<keyword evidence="7 9" id="KW-1133">Transmembrane helix</keyword>
<evidence type="ECO:0000256" key="4">
    <source>
        <dbReference type="ARBA" id="ARBA00022759"/>
    </source>
</evidence>
<dbReference type="RefSeq" id="WP_111843947.1">
    <property type="nucleotide sequence ID" value="NZ_UEGI01000003.1"/>
</dbReference>
<dbReference type="AlphaFoldDB" id="A0A5C6Z3Y5"/>
<dbReference type="Pfam" id="PF01966">
    <property type="entry name" value="HD"/>
    <property type="match status" value="1"/>
</dbReference>
<evidence type="ECO:0000259" key="12">
    <source>
        <dbReference type="PROSITE" id="PS51831"/>
    </source>
</evidence>
<proteinExistence type="inferred from homology"/>
<sequence>MDIITIIISAIVGIAIGFFIAKILERNNASQLITRAKKSALSILKEAKSEAETIKKDKILQAKEKFLELKAEHEKVILNREKKISETEKRARDKESQISSELAKTKKLNTDLEEKQTDYNDRISILEKKQSEVEKMHRSQVEQLEVISSLSAEDAKSQLMESMKDEAKTQAMAFVQTSMEEAKMTAHQEAKKIIINTIQRIGTEEAVENCVSVFNLESDDVKGRIIGREGRNIRAIEAATGVEIIVDDTPEAIILSCFDSVRREIARLSLHKLVTDGRIHPARIEEVVQKTTKQIEEEIIEVGKRTVIELGIHGLHPELIKAVGRMKYRSSYGQNLLHHSREVARLCGVMAAELGLNAKLAKRAGLLHDIGKVPEMETEMPHALLGMQWAEKYGEKPEVCNAIGAHHDEIEMTGLLSPIVQVCDAISGARPGARRQVLDSYIQRLKDLEDIAFGFGGVNKAYAIQAGRELRVMVESDKVSDEKAAQLSFEISQKIQTDMTYPGQVKVTVIRETRAVNIAK</sequence>
<keyword evidence="11" id="KW-0175">Coiled coil</keyword>
<dbReference type="CDD" id="cd00077">
    <property type="entry name" value="HDc"/>
    <property type="match status" value="1"/>
</dbReference>